<accession>A0A1M4UZZ7</accession>
<evidence type="ECO:0000259" key="6">
    <source>
        <dbReference type="PROSITE" id="PS51352"/>
    </source>
</evidence>
<dbReference type="CDD" id="cd02968">
    <property type="entry name" value="SCO"/>
    <property type="match status" value="1"/>
</dbReference>
<evidence type="ECO:0000256" key="3">
    <source>
        <dbReference type="PIRSR" id="PIRSR603782-1"/>
    </source>
</evidence>
<evidence type="ECO:0000313" key="7">
    <source>
        <dbReference type="EMBL" id="SHE62296.1"/>
    </source>
</evidence>
<protein>
    <submittedName>
        <fullName evidence="7">Protein SCO1/2</fullName>
    </submittedName>
</protein>
<comment type="similarity">
    <text evidence="1">Belongs to the SCO1/2 family.</text>
</comment>
<dbReference type="SUPFAM" id="SSF52833">
    <property type="entry name" value="Thioredoxin-like"/>
    <property type="match status" value="1"/>
</dbReference>
<dbReference type="PANTHER" id="PTHR12151">
    <property type="entry name" value="ELECTRON TRANSPORT PROTIN SCO1/SENC FAMILY MEMBER"/>
    <property type="match status" value="1"/>
</dbReference>
<dbReference type="Gene3D" id="3.40.30.10">
    <property type="entry name" value="Glutaredoxin"/>
    <property type="match status" value="1"/>
</dbReference>
<feature type="binding site" evidence="3">
    <location>
        <position position="167"/>
    </location>
    <ligand>
        <name>Cu cation</name>
        <dbReference type="ChEBI" id="CHEBI:23378"/>
    </ligand>
</feature>
<feature type="signal peptide" evidence="5">
    <location>
        <begin position="1"/>
        <end position="27"/>
    </location>
</feature>
<dbReference type="STRING" id="1194090.SAMN05443144_102165"/>
<keyword evidence="2 3" id="KW-0186">Copper</keyword>
<organism evidence="7 8">
    <name type="scientific">Fodinibius roseus</name>
    <dbReference type="NCBI Taxonomy" id="1194090"/>
    <lineage>
        <taxon>Bacteria</taxon>
        <taxon>Pseudomonadati</taxon>
        <taxon>Balneolota</taxon>
        <taxon>Balneolia</taxon>
        <taxon>Balneolales</taxon>
        <taxon>Balneolaceae</taxon>
        <taxon>Fodinibius</taxon>
    </lineage>
</organism>
<dbReference type="Proteomes" id="UP000184041">
    <property type="component" value="Unassembled WGS sequence"/>
</dbReference>
<gene>
    <name evidence="7" type="ORF">SAMN05443144_102165</name>
</gene>
<keyword evidence="5" id="KW-0732">Signal</keyword>
<dbReference type="EMBL" id="FQUS01000002">
    <property type="protein sequence ID" value="SHE62296.1"/>
    <property type="molecule type" value="Genomic_DNA"/>
</dbReference>
<dbReference type="PROSITE" id="PS51352">
    <property type="entry name" value="THIOREDOXIN_2"/>
    <property type="match status" value="1"/>
</dbReference>
<proteinExistence type="inferred from homology"/>
<feature type="chain" id="PRO_5012612343" evidence="5">
    <location>
        <begin position="28"/>
        <end position="202"/>
    </location>
</feature>
<evidence type="ECO:0000313" key="8">
    <source>
        <dbReference type="Proteomes" id="UP000184041"/>
    </source>
</evidence>
<dbReference type="GO" id="GO:0046872">
    <property type="term" value="F:metal ion binding"/>
    <property type="evidence" value="ECO:0007669"/>
    <property type="project" value="UniProtKB-KW"/>
</dbReference>
<feature type="domain" description="Thioredoxin" evidence="6">
    <location>
        <begin position="20"/>
        <end position="202"/>
    </location>
</feature>
<keyword evidence="3" id="KW-0479">Metal-binding</keyword>
<keyword evidence="4" id="KW-1015">Disulfide bond</keyword>
<feature type="binding site" evidence="3">
    <location>
        <position position="77"/>
    </location>
    <ligand>
        <name>Cu cation</name>
        <dbReference type="ChEBI" id="CHEBI:23378"/>
    </ligand>
</feature>
<dbReference type="Pfam" id="PF02630">
    <property type="entry name" value="SCO1-SenC"/>
    <property type="match status" value="1"/>
</dbReference>
<sequence>MLYLPVMKPINLMLWTFAALGISLSLAACNNPDTIIDLNNHSYELLNEDSSAVRFPGDYSGKTTLITFIYTHCPDVCPVITANMKNIQSELADTSGIRFVEITFDPERDTPSVLAEYKDVYSLNHQFSLLTGQPPEIDSLLSKLNIVAEKARIDSLQQDSSDYFMRHSNTIYIMDKQGRIRTEYPANVVPPENVIEDLQKIR</sequence>
<dbReference type="InterPro" id="IPR013766">
    <property type="entry name" value="Thioredoxin_domain"/>
</dbReference>
<evidence type="ECO:0000256" key="2">
    <source>
        <dbReference type="ARBA" id="ARBA00023008"/>
    </source>
</evidence>
<feature type="binding site" evidence="3">
    <location>
        <position position="73"/>
    </location>
    <ligand>
        <name>Cu cation</name>
        <dbReference type="ChEBI" id="CHEBI:23378"/>
    </ligand>
</feature>
<reference evidence="7 8" key="1">
    <citation type="submission" date="2016-11" db="EMBL/GenBank/DDBJ databases">
        <authorList>
            <person name="Jaros S."/>
            <person name="Januszkiewicz K."/>
            <person name="Wedrychowicz H."/>
        </authorList>
    </citation>
    <scope>NUCLEOTIDE SEQUENCE [LARGE SCALE GENOMIC DNA]</scope>
    <source>
        <strain evidence="7 8">DSM 21986</strain>
    </source>
</reference>
<evidence type="ECO:0000256" key="1">
    <source>
        <dbReference type="ARBA" id="ARBA00010996"/>
    </source>
</evidence>
<evidence type="ECO:0000256" key="5">
    <source>
        <dbReference type="SAM" id="SignalP"/>
    </source>
</evidence>
<evidence type="ECO:0000256" key="4">
    <source>
        <dbReference type="PIRSR" id="PIRSR603782-2"/>
    </source>
</evidence>
<dbReference type="InterPro" id="IPR036249">
    <property type="entry name" value="Thioredoxin-like_sf"/>
</dbReference>
<name>A0A1M4UZZ7_9BACT</name>
<feature type="disulfide bond" description="Redox-active" evidence="4">
    <location>
        <begin position="73"/>
        <end position="77"/>
    </location>
</feature>
<keyword evidence="8" id="KW-1185">Reference proteome</keyword>
<dbReference type="AlphaFoldDB" id="A0A1M4UZZ7"/>
<dbReference type="InterPro" id="IPR003782">
    <property type="entry name" value="SCO1/SenC"/>
</dbReference>
<dbReference type="PANTHER" id="PTHR12151:SF25">
    <property type="entry name" value="LINALOOL DEHYDRATASE_ISOMERASE DOMAIN-CONTAINING PROTEIN"/>
    <property type="match status" value="1"/>
</dbReference>